<accession>A0A183L757</accession>
<evidence type="ECO:0000313" key="1">
    <source>
        <dbReference type="EMBL" id="VDP81785.1"/>
    </source>
</evidence>
<reference evidence="3" key="1">
    <citation type="submission" date="2016-06" db="UniProtKB">
        <authorList>
            <consortium name="WormBaseParasite"/>
        </authorList>
    </citation>
    <scope>IDENTIFICATION</scope>
</reference>
<dbReference type="EMBL" id="UZAK01052610">
    <property type="protein sequence ID" value="VDP81785.1"/>
    <property type="molecule type" value="Genomic_DNA"/>
</dbReference>
<evidence type="ECO:0000313" key="3">
    <source>
        <dbReference type="WBParaSite" id="SCUD_0002318001-mRNA-1"/>
    </source>
</evidence>
<keyword evidence="2" id="KW-1185">Reference proteome</keyword>
<dbReference type="Proteomes" id="UP000279833">
    <property type="component" value="Unassembled WGS sequence"/>
</dbReference>
<protein>
    <submittedName>
        <fullName evidence="1 3">Uncharacterized protein</fullName>
    </submittedName>
</protein>
<dbReference type="WBParaSite" id="SCUD_0002318001-mRNA-1">
    <property type="protein sequence ID" value="SCUD_0002318001-mRNA-1"/>
    <property type="gene ID" value="SCUD_0002318001"/>
</dbReference>
<gene>
    <name evidence="1" type="ORF">SCUD_LOCUS23177</name>
</gene>
<dbReference type="AlphaFoldDB" id="A0A183L757"/>
<organism evidence="3">
    <name type="scientific">Schistosoma curassoni</name>
    <dbReference type="NCBI Taxonomy" id="6186"/>
    <lineage>
        <taxon>Eukaryota</taxon>
        <taxon>Metazoa</taxon>
        <taxon>Spiralia</taxon>
        <taxon>Lophotrochozoa</taxon>
        <taxon>Platyhelminthes</taxon>
        <taxon>Trematoda</taxon>
        <taxon>Digenea</taxon>
        <taxon>Strigeidida</taxon>
        <taxon>Schistosomatoidea</taxon>
        <taxon>Schistosomatidae</taxon>
        <taxon>Schistosoma</taxon>
    </lineage>
</organism>
<reference evidence="1 2" key="2">
    <citation type="submission" date="2018-11" db="EMBL/GenBank/DDBJ databases">
        <authorList>
            <consortium name="Pathogen Informatics"/>
        </authorList>
    </citation>
    <scope>NUCLEOTIDE SEQUENCE [LARGE SCALE GENOMIC DNA]</scope>
    <source>
        <strain evidence="1">Dakar</strain>
        <strain evidence="2">Dakar, Senegal</strain>
    </source>
</reference>
<evidence type="ECO:0000313" key="2">
    <source>
        <dbReference type="Proteomes" id="UP000279833"/>
    </source>
</evidence>
<sequence>MYLISLLKFFPCLGLKIVNTGVRIFSSVEDKQFEGYRLLQDGIEVADAFIPSSSDRRVRLTSNEYCDLVLLLKYEMPLLSLMTESTRRQCENLSPGPILIDYTPNVTDFTSDVSLLFSI</sequence>
<proteinExistence type="predicted"/>
<name>A0A183L757_9TREM</name>
<dbReference type="STRING" id="6186.A0A183L757"/>